<dbReference type="AlphaFoldDB" id="C6BTC8"/>
<dbReference type="STRING" id="526222.Desal_3563"/>
<dbReference type="InterPro" id="IPR052512">
    <property type="entry name" value="4CMD/NDH-1_regulator"/>
</dbReference>
<protein>
    <submittedName>
        <fullName evidence="3">Carboxymuconolactone decarboxylase</fullName>
    </submittedName>
</protein>
<feature type="domain" description="Carboxymuconolactone decarboxylase-like" evidence="2">
    <location>
        <begin position="29"/>
        <end position="95"/>
    </location>
</feature>
<dbReference type="OrthoDB" id="9793083at2"/>
<name>C6BTC8_MARSD</name>
<keyword evidence="1" id="KW-0732">Signal</keyword>
<dbReference type="SUPFAM" id="SSF69118">
    <property type="entry name" value="AhpD-like"/>
    <property type="match status" value="1"/>
</dbReference>
<dbReference type="KEGG" id="dsa:Desal_3563"/>
<dbReference type="PANTHER" id="PTHR33570:SF2">
    <property type="entry name" value="CARBOXYMUCONOLACTONE DECARBOXYLASE-LIKE DOMAIN-CONTAINING PROTEIN"/>
    <property type="match status" value="1"/>
</dbReference>
<reference evidence="3 4" key="1">
    <citation type="submission" date="2009-06" db="EMBL/GenBank/DDBJ databases">
        <title>Complete sequence of Desulfovibrio salexigens DSM 2638.</title>
        <authorList>
            <consortium name="US DOE Joint Genome Institute"/>
            <person name="Lucas S."/>
            <person name="Copeland A."/>
            <person name="Lapidus A."/>
            <person name="Glavina del Rio T."/>
            <person name="Tice H."/>
            <person name="Bruce D."/>
            <person name="Goodwin L."/>
            <person name="Pitluck S."/>
            <person name="Munk A.C."/>
            <person name="Brettin T."/>
            <person name="Detter J.C."/>
            <person name="Han C."/>
            <person name="Tapia R."/>
            <person name="Larimer F."/>
            <person name="Land M."/>
            <person name="Hauser L."/>
            <person name="Kyrpides N."/>
            <person name="Anderson I."/>
            <person name="Wall J.D."/>
            <person name="Arkin A.P."/>
            <person name="Dehal P."/>
            <person name="Chivian D."/>
            <person name="Giles B."/>
            <person name="Hazen T.C."/>
        </authorList>
    </citation>
    <scope>NUCLEOTIDE SEQUENCE [LARGE SCALE GENOMIC DNA]</scope>
    <source>
        <strain evidence="4">ATCC 14822 / DSM 2638 / NCIMB 8403 / VKM B-1763</strain>
    </source>
</reference>
<feature type="signal peptide" evidence="1">
    <location>
        <begin position="1"/>
        <end position="25"/>
    </location>
</feature>
<feature type="chain" id="PRO_5002962625" evidence="1">
    <location>
        <begin position="26"/>
        <end position="245"/>
    </location>
</feature>
<dbReference type="PANTHER" id="PTHR33570">
    <property type="entry name" value="4-CARBOXYMUCONOLACTONE DECARBOXYLASE FAMILY PROTEIN"/>
    <property type="match status" value="1"/>
</dbReference>
<evidence type="ECO:0000259" key="2">
    <source>
        <dbReference type="Pfam" id="PF02627"/>
    </source>
</evidence>
<dbReference type="eggNOG" id="COG0599">
    <property type="taxonomic scope" value="Bacteria"/>
</dbReference>
<dbReference type="InterPro" id="IPR029032">
    <property type="entry name" value="AhpD-like"/>
</dbReference>
<gene>
    <name evidence="3" type="ordered locus">Desal_3563</name>
</gene>
<proteinExistence type="predicted"/>
<dbReference type="Gene3D" id="1.20.1290.10">
    <property type="entry name" value="AhpD-like"/>
    <property type="match status" value="1"/>
</dbReference>
<evidence type="ECO:0000256" key="1">
    <source>
        <dbReference type="SAM" id="SignalP"/>
    </source>
</evidence>
<organism evidence="3 4">
    <name type="scientific">Maridesulfovibrio salexigens (strain ATCC 14822 / DSM 2638 / NCIMB 8403 / VKM B-1763)</name>
    <name type="common">Desulfovibrio salexigens</name>
    <dbReference type="NCBI Taxonomy" id="526222"/>
    <lineage>
        <taxon>Bacteria</taxon>
        <taxon>Pseudomonadati</taxon>
        <taxon>Thermodesulfobacteriota</taxon>
        <taxon>Desulfovibrionia</taxon>
        <taxon>Desulfovibrionales</taxon>
        <taxon>Desulfovibrionaceae</taxon>
        <taxon>Maridesulfovibrio</taxon>
    </lineage>
</organism>
<sequence>MHTVKSISTILTIAFILSLATLTEANNMNTETNLNARQQSIVTIAAFTASGDIEKLKPALTEGLEAGLSINEIKEVLVQMYAYTGFPRALNGMAAFMSVVKDRKANGIKDVEGKEASPVPADFNKDEYGAKVRAKLAGLDKDISGAEWQRFSPIMDTFLKKHLFADIFVRDVLTEEERELATIAALANMSGTEGQLFFHYGAAMNSGLTKEQMNNFIEVLDSKVDNKQAQSAKEVLTGVLAKRNQ</sequence>
<feature type="domain" description="Carboxymuconolactone decarboxylase-like" evidence="2">
    <location>
        <begin position="158"/>
        <end position="235"/>
    </location>
</feature>
<dbReference type="HOGENOM" id="CLU_093841_0_0_7"/>
<dbReference type="Proteomes" id="UP000002601">
    <property type="component" value="Chromosome"/>
</dbReference>
<evidence type="ECO:0000313" key="3">
    <source>
        <dbReference type="EMBL" id="ACS81609.1"/>
    </source>
</evidence>
<accession>C6BTC8</accession>
<keyword evidence="4" id="KW-1185">Reference proteome</keyword>
<dbReference type="GO" id="GO:0051920">
    <property type="term" value="F:peroxiredoxin activity"/>
    <property type="evidence" value="ECO:0007669"/>
    <property type="project" value="InterPro"/>
</dbReference>
<dbReference type="EMBL" id="CP001649">
    <property type="protein sequence ID" value="ACS81609.1"/>
    <property type="molecule type" value="Genomic_DNA"/>
</dbReference>
<dbReference type="Pfam" id="PF02627">
    <property type="entry name" value="CMD"/>
    <property type="match status" value="2"/>
</dbReference>
<dbReference type="InterPro" id="IPR003779">
    <property type="entry name" value="CMD-like"/>
</dbReference>
<evidence type="ECO:0000313" key="4">
    <source>
        <dbReference type="Proteomes" id="UP000002601"/>
    </source>
</evidence>